<gene>
    <name evidence="1" type="ORF">L6164_002547</name>
</gene>
<dbReference type="Proteomes" id="UP000828941">
    <property type="component" value="Chromosome 2"/>
</dbReference>
<protein>
    <submittedName>
        <fullName evidence="1">Uncharacterized protein</fullName>
    </submittedName>
</protein>
<organism evidence="1 2">
    <name type="scientific">Bauhinia variegata</name>
    <name type="common">Purple orchid tree</name>
    <name type="synonym">Phanera variegata</name>
    <dbReference type="NCBI Taxonomy" id="167791"/>
    <lineage>
        <taxon>Eukaryota</taxon>
        <taxon>Viridiplantae</taxon>
        <taxon>Streptophyta</taxon>
        <taxon>Embryophyta</taxon>
        <taxon>Tracheophyta</taxon>
        <taxon>Spermatophyta</taxon>
        <taxon>Magnoliopsida</taxon>
        <taxon>eudicotyledons</taxon>
        <taxon>Gunneridae</taxon>
        <taxon>Pentapetalae</taxon>
        <taxon>rosids</taxon>
        <taxon>fabids</taxon>
        <taxon>Fabales</taxon>
        <taxon>Fabaceae</taxon>
        <taxon>Cercidoideae</taxon>
        <taxon>Cercideae</taxon>
        <taxon>Bauhiniinae</taxon>
        <taxon>Bauhinia</taxon>
    </lineage>
</organism>
<dbReference type="EMBL" id="CM039427">
    <property type="protein sequence ID" value="KAI4353612.1"/>
    <property type="molecule type" value="Genomic_DNA"/>
</dbReference>
<proteinExistence type="predicted"/>
<name>A0ACB9Q0P4_BAUVA</name>
<keyword evidence="2" id="KW-1185">Reference proteome</keyword>
<evidence type="ECO:0000313" key="1">
    <source>
        <dbReference type="EMBL" id="KAI4353612.1"/>
    </source>
</evidence>
<sequence length="229" mass="25094">MSRVHPTKKKGEDSMSKEKVKEQQHQHPSSVLTVWKRSSMSFQGTDGFTVFDHHGKLAFRVDNYSRKSTGITGGGGGGGGVVLMDGAGNALLTLKPQMQVFSMHCPWSAYRGDGSSKSNVGTKPKLLFSMRSASIFNGGKDEAEIFMAGHDTPDFKVQGCFRRRNCIIRDSTGAIAARIARKKVNKTVLLGDDVFALMVQPGFHAELIMAFVIILDRIHVKPFTPFLCS</sequence>
<evidence type="ECO:0000313" key="2">
    <source>
        <dbReference type="Proteomes" id="UP000828941"/>
    </source>
</evidence>
<reference evidence="1 2" key="1">
    <citation type="journal article" date="2022" name="DNA Res.">
        <title>Chromosomal-level genome assembly of the orchid tree Bauhinia variegata (Leguminosae; Cercidoideae) supports the allotetraploid origin hypothesis of Bauhinia.</title>
        <authorList>
            <person name="Zhong Y."/>
            <person name="Chen Y."/>
            <person name="Zheng D."/>
            <person name="Pang J."/>
            <person name="Liu Y."/>
            <person name="Luo S."/>
            <person name="Meng S."/>
            <person name="Qian L."/>
            <person name="Wei D."/>
            <person name="Dai S."/>
            <person name="Zhou R."/>
        </authorList>
    </citation>
    <scope>NUCLEOTIDE SEQUENCE [LARGE SCALE GENOMIC DNA]</scope>
    <source>
        <strain evidence="1">BV-YZ2020</strain>
    </source>
</reference>
<comment type="caution">
    <text evidence="1">The sequence shown here is derived from an EMBL/GenBank/DDBJ whole genome shotgun (WGS) entry which is preliminary data.</text>
</comment>
<accession>A0ACB9Q0P4</accession>